<evidence type="ECO:0000313" key="14">
    <source>
        <dbReference type="EMBL" id="GHD98745.1"/>
    </source>
</evidence>
<dbReference type="EMBL" id="FNOB01000001">
    <property type="protein sequence ID" value="SDW07151.1"/>
    <property type="molecule type" value="Genomic_DNA"/>
</dbReference>
<evidence type="ECO:0000256" key="10">
    <source>
        <dbReference type="ARBA" id="ARBA00023136"/>
    </source>
</evidence>
<dbReference type="SMART" id="SM00388">
    <property type="entry name" value="HisKA"/>
    <property type="match status" value="1"/>
</dbReference>
<dbReference type="Pfam" id="PF00512">
    <property type="entry name" value="HisKA"/>
    <property type="match status" value="1"/>
</dbReference>
<evidence type="ECO:0000256" key="9">
    <source>
        <dbReference type="ARBA" id="ARBA00023012"/>
    </source>
</evidence>
<feature type="transmembrane region" description="Helical" evidence="11">
    <location>
        <begin position="32"/>
        <end position="55"/>
    </location>
</feature>
<keyword evidence="8 11" id="KW-1133">Transmembrane helix</keyword>
<dbReference type="InterPro" id="IPR005467">
    <property type="entry name" value="His_kinase_dom"/>
</dbReference>
<evidence type="ECO:0000256" key="2">
    <source>
        <dbReference type="ARBA" id="ARBA00004370"/>
    </source>
</evidence>
<dbReference type="GO" id="GO:0005886">
    <property type="term" value="C:plasma membrane"/>
    <property type="evidence" value="ECO:0007669"/>
    <property type="project" value="TreeGrafter"/>
</dbReference>
<protein>
    <recommendedName>
        <fullName evidence="3">histidine kinase</fullName>
        <ecNumber evidence="3">2.7.13.3</ecNumber>
    </recommendedName>
</protein>
<accession>A0AAN4UNF9</accession>
<feature type="transmembrane region" description="Helical" evidence="11">
    <location>
        <begin position="170"/>
        <end position="191"/>
    </location>
</feature>
<evidence type="ECO:0000256" key="6">
    <source>
        <dbReference type="ARBA" id="ARBA00022692"/>
    </source>
</evidence>
<dbReference type="InterPro" id="IPR003594">
    <property type="entry name" value="HATPase_dom"/>
</dbReference>
<evidence type="ECO:0000259" key="13">
    <source>
        <dbReference type="PROSITE" id="PS50885"/>
    </source>
</evidence>
<reference evidence="15 16" key="2">
    <citation type="submission" date="2016-10" db="EMBL/GenBank/DDBJ databases">
        <authorList>
            <person name="Varghese N."/>
            <person name="Submissions S."/>
        </authorList>
    </citation>
    <scope>NUCLEOTIDE SEQUENCE [LARGE SCALE GENOMIC DNA]</scope>
    <source>
        <strain evidence="15 16">DSM 24802</strain>
    </source>
</reference>
<dbReference type="PROSITE" id="PS50885">
    <property type="entry name" value="HAMP"/>
    <property type="match status" value="1"/>
</dbReference>
<dbReference type="InterPro" id="IPR004358">
    <property type="entry name" value="Sig_transdc_His_kin-like_C"/>
</dbReference>
<keyword evidence="9" id="KW-0902">Two-component regulatory system</keyword>
<comment type="caution">
    <text evidence="14">The sequence shown here is derived from an EMBL/GenBank/DDBJ whole genome shotgun (WGS) entry which is preliminary data.</text>
</comment>
<dbReference type="EC" id="2.7.13.3" evidence="3"/>
<dbReference type="SUPFAM" id="SSF47384">
    <property type="entry name" value="Homodimeric domain of signal transducing histidine kinase"/>
    <property type="match status" value="1"/>
</dbReference>
<evidence type="ECO:0000256" key="1">
    <source>
        <dbReference type="ARBA" id="ARBA00000085"/>
    </source>
</evidence>
<dbReference type="CDD" id="cd00082">
    <property type="entry name" value="HisKA"/>
    <property type="match status" value="1"/>
</dbReference>
<dbReference type="Proteomes" id="UP000634647">
    <property type="component" value="Unassembled WGS sequence"/>
</dbReference>
<feature type="domain" description="HAMP" evidence="13">
    <location>
        <begin position="191"/>
        <end position="245"/>
    </location>
</feature>
<dbReference type="SUPFAM" id="SSF55874">
    <property type="entry name" value="ATPase domain of HSP90 chaperone/DNA topoisomerase II/histidine kinase"/>
    <property type="match status" value="1"/>
</dbReference>
<reference evidence="14" key="3">
    <citation type="submission" date="2023-06" db="EMBL/GenBank/DDBJ databases">
        <authorList>
            <person name="Sun Q."/>
            <person name="Zhou Y."/>
        </authorList>
    </citation>
    <scope>NUCLEOTIDE SEQUENCE</scope>
    <source>
        <strain evidence="14">CGMCC 1.10859</strain>
    </source>
</reference>
<evidence type="ECO:0000256" key="5">
    <source>
        <dbReference type="ARBA" id="ARBA00022679"/>
    </source>
</evidence>
<evidence type="ECO:0000313" key="15">
    <source>
        <dbReference type="EMBL" id="SDW07151.1"/>
    </source>
</evidence>
<dbReference type="Gene3D" id="6.10.340.10">
    <property type="match status" value="1"/>
</dbReference>
<keyword evidence="10 11" id="KW-0472">Membrane</keyword>
<reference evidence="14" key="1">
    <citation type="journal article" date="2014" name="Int. J. Syst. Evol. Microbiol.">
        <title>Complete genome sequence of Corynebacterium casei LMG S-19264T (=DSM 44701T), isolated from a smear-ripened cheese.</title>
        <authorList>
            <consortium name="US DOE Joint Genome Institute (JGI-PGF)"/>
            <person name="Walter F."/>
            <person name="Albersmeier A."/>
            <person name="Kalinowski J."/>
            <person name="Ruckert C."/>
        </authorList>
    </citation>
    <scope>NUCLEOTIDE SEQUENCE</scope>
    <source>
        <strain evidence="14">CGMCC 1.10859</strain>
    </source>
</reference>
<evidence type="ECO:0000256" key="7">
    <source>
        <dbReference type="ARBA" id="ARBA00022777"/>
    </source>
</evidence>
<keyword evidence="4" id="KW-0597">Phosphoprotein</keyword>
<evidence type="ECO:0000256" key="3">
    <source>
        <dbReference type="ARBA" id="ARBA00012438"/>
    </source>
</evidence>
<dbReference type="Gene3D" id="3.30.565.10">
    <property type="entry name" value="Histidine kinase-like ATPase, C-terminal domain"/>
    <property type="match status" value="1"/>
</dbReference>
<keyword evidence="5" id="KW-0808">Transferase</keyword>
<evidence type="ECO:0000313" key="16">
    <source>
        <dbReference type="Proteomes" id="UP000199541"/>
    </source>
</evidence>
<dbReference type="InterPro" id="IPR036097">
    <property type="entry name" value="HisK_dim/P_sf"/>
</dbReference>
<dbReference type="PANTHER" id="PTHR45436">
    <property type="entry name" value="SENSOR HISTIDINE KINASE YKOH"/>
    <property type="match status" value="1"/>
</dbReference>
<evidence type="ECO:0000256" key="4">
    <source>
        <dbReference type="ARBA" id="ARBA00022553"/>
    </source>
</evidence>
<dbReference type="RefSeq" id="WP_244520924.1">
    <property type="nucleotide sequence ID" value="NZ_BNAB01000001.1"/>
</dbReference>
<evidence type="ECO:0000256" key="11">
    <source>
        <dbReference type="SAM" id="Phobius"/>
    </source>
</evidence>
<dbReference type="EMBL" id="BNAB01000001">
    <property type="protein sequence ID" value="GHD98745.1"/>
    <property type="molecule type" value="Genomic_DNA"/>
</dbReference>
<dbReference type="InterPro" id="IPR036890">
    <property type="entry name" value="HATPase_C_sf"/>
</dbReference>
<dbReference type="PRINTS" id="PR00344">
    <property type="entry name" value="BCTRLSENSOR"/>
</dbReference>
<dbReference type="Pfam" id="PF02518">
    <property type="entry name" value="HATPase_c"/>
    <property type="match status" value="1"/>
</dbReference>
<evidence type="ECO:0000313" key="17">
    <source>
        <dbReference type="Proteomes" id="UP000634647"/>
    </source>
</evidence>
<feature type="domain" description="Histidine kinase" evidence="12">
    <location>
        <begin position="253"/>
        <end position="469"/>
    </location>
</feature>
<dbReference type="CDD" id="cd00075">
    <property type="entry name" value="HATPase"/>
    <property type="match status" value="1"/>
</dbReference>
<evidence type="ECO:0000259" key="12">
    <source>
        <dbReference type="PROSITE" id="PS50109"/>
    </source>
</evidence>
<dbReference type="PROSITE" id="PS50109">
    <property type="entry name" value="HIS_KIN"/>
    <property type="match status" value="1"/>
</dbReference>
<keyword evidence="7 14" id="KW-0418">Kinase</keyword>
<dbReference type="InterPro" id="IPR003660">
    <property type="entry name" value="HAMP_dom"/>
</dbReference>
<proteinExistence type="predicted"/>
<comment type="subcellular location">
    <subcellularLocation>
        <location evidence="2">Membrane</location>
    </subcellularLocation>
</comment>
<gene>
    <name evidence="14" type="ORF">GCM10008024_03490</name>
    <name evidence="15" type="ORF">SAMN05444006_101200</name>
</gene>
<dbReference type="Proteomes" id="UP000199541">
    <property type="component" value="Unassembled WGS sequence"/>
</dbReference>
<keyword evidence="16" id="KW-1185">Reference proteome</keyword>
<dbReference type="PANTHER" id="PTHR45436:SF8">
    <property type="entry name" value="HISTIDINE KINASE"/>
    <property type="match status" value="1"/>
</dbReference>
<dbReference type="Gene3D" id="1.10.287.130">
    <property type="match status" value="1"/>
</dbReference>
<dbReference type="InterPro" id="IPR050428">
    <property type="entry name" value="TCS_sensor_his_kinase"/>
</dbReference>
<comment type="catalytic activity">
    <reaction evidence="1">
        <text>ATP + protein L-histidine = ADP + protein N-phospho-L-histidine.</text>
        <dbReference type="EC" id="2.7.13.3"/>
    </reaction>
</comment>
<dbReference type="InterPro" id="IPR003661">
    <property type="entry name" value="HisK_dim/P_dom"/>
</dbReference>
<organism evidence="14 17">
    <name type="scientific">Allgaiera indica</name>
    <dbReference type="NCBI Taxonomy" id="765699"/>
    <lineage>
        <taxon>Bacteria</taxon>
        <taxon>Pseudomonadati</taxon>
        <taxon>Pseudomonadota</taxon>
        <taxon>Alphaproteobacteria</taxon>
        <taxon>Rhodobacterales</taxon>
        <taxon>Paracoccaceae</taxon>
        <taxon>Allgaiera</taxon>
    </lineage>
</organism>
<sequence>MAPAPSRHAWGPGGGAMARRWSVLLLSTPLRLALALVMLFALVSTLAFGASYMVVRNNLEGTMRADLAQEMAGFRAAPSAGALAALIEAEAQVTDPSRRILTYLAPDGQVFGNVALSRGQNGYLQINLPPGSKGSGGNYLGLAGNFFGGQLIVAQSRDQMSGLGDMFRNVLILTLLPTVALALGGGILLALRSKARVESITATLERLTTGDLAARVPKMRGRGDDLSLIGDRIDRMAARQQAATEALRQVSADIAHDLKTPIQRVSVMLNQLEERESLSPEDAELAARARAEADRIVATFQSLLQIAQIEGGSPKARFAPVDLSDLARTFVEIFEPSAEDRGQHISLSDDCRDSEGGARVMGEKGLLGQVLANLIENALRHTPAGSQIAVRLRRTLGAVVLEVADTGPGIPEEERENVLRRLYRLERSRTTPGSGLGLALVAVIAELHEARLELDDARPGLLVRLTFKA</sequence>
<dbReference type="AlphaFoldDB" id="A0AAN4UNF9"/>
<name>A0AAN4UNF9_9RHOB</name>
<evidence type="ECO:0000256" key="8">
    <source>
        <dbReference type="ARBA" id="ARBA00022989"/>
    </source>
</evidence>
<dbReference type="SMART" id="SM00387">
    <property type="entry name" value="HATPase_c"/>
    <property type="match status" value="1"/>
</dbReference>
<keyword evidence="6 11" id="KW-0812">Transmembrane</keyword>
<dbReference type="GO" id="GO:0000155">
    <property type="term" value="F:phosphorelay sensor kinase activity"/>
    <property type="evidence" value="ECO:0007669"/>
    <property type="project" value="InterPro"/>
</dbReference>